<keyword evidence="2" id="KW-1185">Reference proteome</keyword>
<organism evidence="1 2">
    <name type="scientific">Rosa chinensis</name>
    <name type="common">China rose</name>
    <dbReference type="NCBI Taxonomy" id="74649"/>
    <lineage>
        <taxon>Eukaryota</taxon>
        <taxon>Viridiplantae</taxon>
        <taxon>Streptophyta</taxon>
        <taxon>Embryophyta</taxon>
        <taxon>Tracheophyta</taxon>
        <taxon>Spermatophyta</taxon>
        <taxon>Magnoliopsida</taxon>
        <taxon>eudicotyledons</taxon>
        <taxon>Gunneridae</taxon>
        <taxon>Pentapetalae</taxon>
        <taxon>rosids</taxon>
        <taxon>fabids</taxon>
        <taxon>Rosales</taxon>
        <taxon>Rosaceae</taxon>
        <taxon>Rosoideae</taxon>
        <taxon>Rosoideae incertae sedis</taxon>
        <taxon>Rosa</taxon>
    </lineage>
</organism>
<dbReference type="AlphaFoldDB" id="A0A2P6REA1"/>
<sequence length="76" mass="8719">MTKSQAFSWLRLIFNQAIKKTLNAALPSYHWKISSTLPRLLRPSSSSSSGQTHYYSTVSDRVVHGLLAEVERERQR</sequence>
<dbReference type="STRING" id="74649.A0A2P6REA1"/>
<evidence type="ECO:0000313" key="2">
    <source>
        <dbReference type="Proteomes" id="UP000238479"/>
    </source>
</evidence>
<comment type="caution">
    <text evidence="1">The sequence shown here is derived from an EMBL/GenBank/DDBJ whole genome shotgun (WGS) entry which is preliminary data.</text>
</comment>
<dbReference type="EMBL" id="PDCK01000041">
    <property type="protein sequence ID" value="PRQ44763.1"/>
    <property type="molecule type" value="Genomic_DNA"/>
</dbReference>
<dbReference type="Proteomes" id="UP000238479">
    <property type="component" value="Chromosome 3"/>
</dbReference>
<proteinExistence type="predicted"/>
<protein>
    <submittedName>
        <fullName evidence="1">Uncharacterized protein</fullName>
    </submittedName>
</protein>
<accession>A0A2P6REA1</accession>
<reference evidence="1 2" key="1">
    <citation type="journal article" date="2018" name="Nat. Genet.">
        <title>The Rosa genome provides new insights in the design of modern roses.</title>
        <authorList>
            <person name="Bendahmane M."/>
        </authorList>
    </citation>
    <scope>NUCLEOTIDE SEQUENCE [LARGE SCALE GENOMIC DNA]</scope>
    <source>
        <strain evidence="2">cv. Old Blush</strain>
    </source>
</reference>
<evidence type="ECO:0000313" key="1">
    <source>
        <dbReference type="EMBL" id="PRQ44763.1"/>
    </source>
</evidence>
<gene>
    <name evidence="1" type="ORF">RchiOBHm_Chr3g0482811</name>
</gene>
<dbReference type="Gramene" id="PRQ44763">
    <property type="protein sequence ID" value="PRQ44763"/>
    <property type="gene ID" value="RchiOBHm_Chr3g0482811"/>
</dbReference>
<name>A0A2P6REA1_ROSCH</name>